<dbReference type="Proteomes" id="UP000292082">
    <property type="component" value="Unassembled WGS sequence"/>
</dbReference>
<feature type="compositionally biased region" description="Acidic residues" evidence="1">
    <location>
        <begin position="1012"/>
        <end position="1035"/>
    </location>
</feature>
<feature type="region of interest" description="Disordered" evidence="1">
    <location>
        <begin position="544"/>
        <end position="570"/>
    </location>
</feature>
<feature type="compositionally biased region" description="Acidic residues" evidence="1">
    <location>
        <begin position="975"/>
        <end position="1000"/>
    </location>
</feature>
<keyword evidence="3" id="KW-1185">Reference proteome</keyword>
<protein>
    <submittedName>
        <fullName evidence="2">Uncharacterized protein</fullName>
    </submittedName>
</protein>
<evidence type="ECO:0000256" key="1">
    <source>
        <dbReference type="SAM" id="MobiDB-lite"/>
    </source>
</evidence>
<gene>
    <name evidence="2" type="ORF">BD310DRAFT_820174</name>
</gene>
<name>A0A4Q9PUD3_9APHY</name>
<organism evidence="2 3">
    <name type="scientific">Dichomitus squalens</name>
    <dbReference type="NCBI Taxonomy" id="114155"/>
    <lineage>
        <taxon>Eukaryota</taxon>
        <taxon>Fungi</taxon>
        <taxon>Dikarya</taxon>
        <taxon>Basidiomycota</taxon>
        <taxon>Agaricomycotina</taxon>
        <taxon>Agaricomycetes</taxon>
        <taxon>Polyporales</taxon>
        <taxon>Polyporaceae</taxon>
        <taxon>Dichomitus</taxon>
    </lineage>
</organism>
<dbReference type="InterPro" id="IPR041078">
    <property type="entry name" value="Plavaka"/>
</dbReference>
<dbReference type="EMBL" id="ML145129">
    <property type="protein sequence ID" value="TBU58035.1"/>
    <property type="molecule type" value="Genomic_DNA"/>
</dbReference>
<dbReference type="AlphaFoldDB" id="A0A4Q9PUD3"/>
<evidence type="ECO:0000313" key="3">
    <source>
        <dbReference type="Proteomes" id="UP000292082"/>
    </source>
</evidence>
<proteinExistence type="predicted"/>
<dbReference type="STRING" id="114155.A0A4Q9PUD3"/>
<sequence>MSWQYSGSVTKSTTELQCLVNDVLLDPRFEKDDLLGFNASREKHRLDGYRTTSGAFSANNGWHELEVELHLPKERIMHDSEASTESFFVHGIWARSLTEVVKTAFQDIISHKYHWFPHQLFRRLSPLAPLEQMYTDVYNSDAMLEEHNEIQKMTRHPDDPPDLEYAVCALTVYSDSTHLAQFGTASLWPIHVLVANLSKYFRLKPTMFAAHHLAYVPTLPPAFFEWYKDLYGAPPSPAVIRLLKYDLMQKIWLELLDPQFMHTYVHGILVDCGDGVLRRLFPRIFLYSVDYPEKCLVACLKFLAKCACPECLIEKTDFDEMGTETDLQNCVVKRRVDSNVLHAAVAKAREWIFNLGRTPEGCNVKATVLNKVSITPTRSAFSIRFAKFKKNVYNLFVPDLMHEFELGVWKSTFTHLIRVLIAAGQDGVQMLDERFSRVRTFGRGVIRPFGGNISGMKKLAARDFEQILICSMPVFEGLLREPYNTIILDLIFQLACWHAYAKLMLHTEPTLGAFEATTVSLGKAMRRFVSKVCPAFHTKELLRETQSHQRRKAASLPKTAGQHATTSEDDSAAKVKTFNINTIKYHRMADYTCMIRRTGTSDNSNTQTGELEHRRLKSFYKRTNKNRSFGHQVATEVRRQAILDRISRGIPASSKRHKTQNRQTSTRLGRRDLRVRFEEQQPLSDTPLTDHHHMSIEQRYPENILDFMQTNTGDPACTDFLRDLKGHLLLRLRGGATIPADHEPTDADLACVRICANQLYRQKVLRVNYTTYNMRRSQDSINPQTHPDIMMVAPEGSTHPYLYARVIGLLHVNAYLAGDDLSGAEDTEPRAVQVLWVRWFDVDTRAPGIKSRRLPRLKWASTDDTPFGFIAPRQVLRTAQLIPAFNHGQSDTALPGPSIARQDDEDDIDWIDHYVGIFVDRDMFMHYCGDGVGHQNTTNNEAARPHANMDLNDELDPDILPQVDTEADAIVVDDTSADADVPDDYENLSSDVDGDMEDDSGTGSGSEHDNEGEWSTDDEDNLGPEDGENECLLSDEYEYAHMSYAPL</sequence>
<accession>A0A4Q9PUD3</accession>
<evidence type="ECO:0000313" key="2">
    <source>
        <dbReference type="EMBL" id="TBU58035.1"/>
    </source>
</evidence>
<feature type="region of interest" description="Disordered" evidence="1">
    <location>
        <begin position="973"/>
        <end position="1035"/>
    </location>
</feature>
<dbReference type="Pfam" id="PF18759">
    <property type="entry name" value="Plavaka"/>
    <property type="match status" value="1"/>
</dbReference>
<reference evidence="2 3" key="1">
    <citation type="submission" date="2019-01" db="EMBL/GenBank/DDBJ databases">
        <title>Draft genome sequences of three monokaryotic isolates of the white-rot basidiomycete fungus Dichomitus squalens.</title>
        <authorList>
            <consortium name="DOE Joint Genome Institute"/>
            <person name="Lopez S.C."/>
            <person name="Andreopoulos B."/>
            <person name="Pangilinan J."/>
            <person name="Lipzen A."/>
            <person name="Riley R."/>
            <person name="Ahrendt S."/>
            <person name="Ng V."/>
            <person name="Barry K."/>
            <person name="Daum C."/>
            <person name="Grigoriev I.V."/>
            <person name="Hilden K.S."/>
            <person name="Makela M.R."/>
            <person name="de Vries R.P."/>
        </authorList>
    </citation>
    <scope>NUCLEOTIDE SEQUENCE [LARGE SCALE GENOMIC DNA]</scope>
    <source>
        <strain evidence="2 3">CBS 464.89</strain>
    </source>
</reference>